<gene>
    <name evidence="2" type="ORF">D0809_20985</name>
    <name evidence="1" type="ORF">EV142_10957</name>
</gene>
<proteinExistence type="predicted"/>
<evidence type="ECO:0000313" key="3">
    <source>
        <dbReference type="Proteomes" id="UP000295270"/>
    </source>
</evidence>
<protein>
    <submittedName>
        <fullName evidence="2">Uncharacterized protein</fullName>
    </submittedName>
</protein>
<dbReference type="OrthoDB" id="1366976at2"/>
<reference evidence="1" key="3">
    <citation type="submission" date="2019-03" db="EMBL/GenBank/DDBJ databases">
        <authorList>
            <person name="Whitman W."/>
            <person name="Huntemann M."/>
            <person name="Clum A."/>
            <person name="Pillay M."/>
            <person name="Palaniappan K."/>
            <person name="Varghese N."/>
            <person name="Mikhailova N."/>
            <person name="Stamatis D."/>
            <person name="Reddy T."/>
            <person name="Daum C."/>
            <person name="Shapiro N."/>
            <person name="Ivanova N."/>
            <person name="Kyrpides N."/>
            <person name="Woyke T."/>
        </authorList>
    </citation>
    <scope>NUCLEOTIDE SEQUENCE</scope>
    <source>
        <strain evidence="1">P5626</strain>
    </source>
</reference>
<reference evidence="2 4" key="2">
    <citation type="journal article" date="2018" name="Syst. Appl. Microbiol.">
        <title>Flavobacterium circumlabens sp. nov. and Flavobacterium cupreum sp. nov., two psychrotrophic species isolated from Antarctic environmental samples.</title>
        <authorList>
            <person name="Kralova S."/>
            <person name="Busse H.J."/>
            <person name="Svec P."/>
            <person name="Maslanova I."/>
            <person name="Stankova E."/>
            <person name="Bartak M."/>
            <person name="Sedlacek I."/>
        </authorList>
    </citation>
    <scope>NUCLEOTIDE SEQUENCE [LARGE SCALE GENOMIC DNA]</scope>
    <source>
        <strain evidence="2 4">CCM 8828</strain>
    </source>
</reference>
<name>A0A4Y7U9D5_9FLAO</name>
<dbReference type="EMBL" id="QWDN01000009">
    <property type="protein sequence ID" value="TEB42372.1"/>
    <property type="molecule type" value="Genomic_DNA"/>
</dbReference>
<dbReference type="Proteomes" id="UP000298340">
    <property type="component" value="Unassembled WGS sequence"/>
</dbReference>
<keyword evidence="3" id="KW-1185">Reference proteome</keyword>
<evidence type="ECO:0000313" key="2">
    <source>
        <dbReference type="EMBL" id="TEB42372.1"/>
    </source>
</evidence>
<evidence type="ECO:0000313" key="4">
    <source>
        <dbReference type="Proteomes" id="UP000298340"/>
    </source>
</evidence>
<comment type="caution">
    <text evidence="2">The sequence shown here is derived from an EMBL/GenBank/DDBJ whole genome shotgun (WGS) entry which is preliminary data.</text>
</comment>
<reference evidence="1 3" key="1">
    <citation type="journal article" date="2015" name="Stand. Genomic Sci.">
        <title>Genomic Encyclopedia of Bacterial and Archaeal Type Strains, Phase III: the genomes of soil and plant-associated and newly described type strains.</title>
        <authorList>
            <person name="Whitman W.B."/>
            <person name="Woyke T."/>
            <person name="Klenk H.P."/>
            <person name="Zhou Y."/>
            <person name="Lilburn T.G."/>
            <person name="Beck B.J."/>
            <person name="De Vos P."/>
            <person name="Vandamme P."/>
            <person name="Eisen J.A."/>
            <person name="Garrity G."/>
            <person name="Hugenholtz P."/>
            <person name="Kyrpides N.C."/>
        </authorList>
    </citation>
    <scope>NUCLEOTIDE SEQUENCE [LARGE SCALE GENOMIC DNA]</scope>
    <source>
        <strain evidence="1 3">P5626</strain>
    </source>
</reference>
<sequence length="177" mass="21017">MMKKGNTIGDLLGIQQEEMAMLLVITASQWSMYASGKRNLPEAAQLKLAKMLAFVDKLDKEELFRMPPVRQTESEINNFWEERSITNQRKLKLAIARLETCRAKYKKGFIAWHLIDFLETQEEEERPKWQEKHLQNIRDRAEAAMQKNNPELQEQYEFKIRLLQYEEQLLKDKISTN</sequence>
<evidence type="ECO:0000313" key="1">
    <source>
        <dbReference type="EMBL" id="TCN53074.1"/>
    </source>
</evidence>
<dbReference type="Proteomes" id="UP000295270">
    <property type="component" value="Unassembled WGS sequence"/>
</dbReference>
<dbReference type="EMBL" id="SLWA01000009">
    <property type="protein sequence ID" value="TCN53074.1"/>
    <property type="molecule type" value="Genomic_DNA"/>
</dbReference>
<accession>A0A4Y7U9D5</accession>
<organism evidence="2 4">
    <name type="scientific">Flavobacterium circumlabens</name>
    <dbReference type="NCBI Taxonomy" id="2133765"/>
    <lineage>
        <taxon>Bacteria</taxon>
        <taxon>Pseudomonadati</taxon>
        <taxon>Bacteroidota</taxon>
        <taxon>Flavobacteriia</taxon>
        <taxon>Flavobacteriales</taxon>
        <taxon>Flavobacteriaceae</taxon>
        <taxon>Flavobacterium</taxon>
    </lineage>
</organism>
<dbReference type="AlphaFoldDB" id="A0A4Y7U9D5"/>
<dbReference type="RefSeq" id="WP_134092228.1">
    <property type="nucleotide sequence ID" value="NZ_QWDN01000009.1"/>
</dbReference>